<evidence type="ECO:0000256" key="1">
    <source>
        <dbReference type="ARBA" id="ARBA00023242"/>
    </source>
</evidence>
<proteinExistence type="predicted"/>
<accession>A0A6A6CA61</accession>
<name>A0A6A6CA61_ZASCE</name>
<dbReference type="OrthoDB" id="4356994at2759"/>
<dbReference type="Gene3D" id="4.10.240.10">
    <property type="entry name" value="Zn(2)-C6 fungal-type DNA-binding domain"/>
    <property type="match status" value="1"/>
</dbReference>
<dbReference type="Pfam" id="PF00172">
    <property type="entry name" value="Zn_clus"/>
    <property type="match status" value="1"/>
</dbReference>
<keyword evidence="5" id="KW-1185">Reference proteome</keyword>
<dbReference type="InterPro" id="IPR036864">
    <property type="entry name" value="Zn2-C6_fun-type_DNA-bd_sf"/>
</dbReference>
<reference evidence="4" key="1">
    <citation type="journal article" date="2020" name="Stud. Mycol.">
        <title>101 Dothideomycetes genomes: a test case for predicting lifestyles and emergence of pathogens.</title>
        <authorList>
            <person name="Haridas S."/>
            <person name="Albert R."/>
            <person name="Binder M."/>
            <person name="Bloem J."/>
            <person name="Labutti K."/>
            <person name="Salamov A."/>
            <person name="Andreopoulos B."/>
            <person name="Baker S."/>
            <person name="Barry K."/>
            <person name="Bills G."/>
            <person name="Bluhm B."/>
            <person name="Cannon C."/>
            <person name="Castanera R."/>
            <person name="Culley D."/>
            <person name="Daum C."/>
            <person name="Ezra D."/>
            <person name="Gonzalez J."/>
            <person name="Henrissat B."/>
            <person name="Kuo A."/>
            <person name="Liang C."/>
            <person name="Lipzen A."/>
            <person name="Lutzoni F."/>
            <person name="Magnuson J."/>
            <person name="Mondo S."/>
            <person name="Nolan M."/>
            <person name="Ohm R."/>
            <person name="Pangilinan J."/>
            <person name="Park H.-J."/>
            <person name="Ramirez L."/>
            <person name="Alfaro M."/>
            <person name="Sun H."/>
            <person name="Tritt A."/>
            <person name="Yoshinaga Y."/>
            <person name="Zwiers L.-H."/>
            <person name="Turgeon B."/>
            <person name="Goodwin S."/>
            <person name="Spatafora J."/>
            <person name="Crous P."/>
            <person name="Grigoriev I."/>
        </authorList>
    </citation>
    <scope>NUCLEOTIDE SEQUENCE</scope>
    <source>
        <strain evidence="4">ATCC 36951</strain>
    </source>
</reference>
<dbReference type="PROSITE" id="PS00463">
    <property type="entry name" value="ZN2_CY6_FUNGAL_1"/>
    <property type="match status" value="1"/>
</dbReference>
<organism evidence="4 5">
    <name type="scientific">Zasmidium cellare ATCC 36951</name>
    <dbReference type="NCBI Taxonomy" id="1080233"/>
    <lineage>
        <taxon>Eukaryota</taxon>
        <taxon>Fungi</taxon>
        <taxon>Dikarya</taxon>
        <taxon>Ascomycota</taxon>
        <taxon>Pezizomycotina</taxon>
        <taxon>Dothideomycetes</taxon>
        <taxon>Dothideomycetidae</taxon>
        <taxon>Mycosphaerellales</taxon>
        <taxon>Mycosphaerellaceae</taxon>
        <taxon>Zasmidium</taxon>
    </lineage>
</organism>
<dbReference type="RefSeq" id="XP_033664933.1">
    <property type="nucleotide sequence ID" value="XM_033813531.1"/>
</dbReference>
<dbReference type="PROSITE" id="PS50048">
    <property type="entry name" value="ZN2_CY6_FUNGAL_2"/>
    <property type="match status" value="1"/>
</dbReference>
<feature type="domain" description="Zn(2)-C6 fungal-type" evidence="3">
    <location>
        <begin position="5"/>
        <end position="35"/>
    </location>
</feature>
<evidence type="ECO:0000313" key="4">
    <source>
        <dbReference type="EMBL" id="KAF2164044.1"/>
    </source>
</evidence>
<dbReference type="AlphaFoldDB" id="A0A6A6CA61"/>
<dbReference type="CDD" id="cd00067">
    <property type="entry name" value="GAL4"/>
    <property type="match status" value="1"/>
</dbReference>
<gene>
    <name evidence="4" type="ORF">M409DRAFT_57136</name>
</gene>
<dbReference type="InterPro" id="IPR001138">
    <property type="entry name" value="Zn2Cys6_DnaBD"/>
</dbReference>
<dbReference type="GeneID" id="54566803"/>
<dbReference type="SMART" id="SM00066">
    <property type="entry name" value="GAL4"/>
    <property type="match status" value="1"/>
</dbReference>
<feature type="compositionally biased region" description="Basic residues" evidence="2">
    <location>
        <begin position="42"/>
        <end position="51"/>
    </location>
</feature>
<dbReference type="EMBL" id="ML993606">
    <property type="protein sequence ID" value="KAF2164044.1"/>
    <property type="molecule type" value="Genomic_DNA"/>
</dbReference>
<dbReference type="GO" id="GO:0000981">
    <property type="term" value="F:DNA-binding transcription factor activity, RNA polymerase II-specific"/>
    <property type="evidence" value="ECO:0007669"/>
    <property type="project" value="InterPro"/>
</dbReference>
<protein>
    <recommendedName>
        <fullName evidence="3">Zn(2)-C6 fungal-type domain-containing protein</fullName>
    </recommendedName>
</protein>
<evidence type="ECO:0000256" key="2">
    <source>
        <dbReference type="SAM" id="MobiDB-lite"/>
    </source>
</evidence>
<keyword evidence="1" id="KW-0539">Nucleus</keyword>
<dbReference type="SUPFAM" id="SSF57701">
    <property type="entry name" value="Zn2/Cys6 DNA-binding domain"/>
    <property type="match status" value="1"/>
</dbReference>
<dbReference type="GO" id="GO:0008270">
    <property type="term" value="F:zinc ion binding"/>
    <property type="evidence" value="ECO:0007669"/>
    <property type="project" value="InterPro"/>
</dbReference>
<evidence type="ECO:0000259" key="3">
    <source>
        <dbReference type="PROSITE" id="PS50048"/>
    </source>
</evidence>
<feature type="region of interest" description="Disordered" evidence="2">
    <location>
        <begin position="36"/>
        <end position="104"/>
    </location>
</feature>
<feature type="compositionally biased region" description="Basic and acidic residues" evidence="2">
    <location>
        <begin position="52"/>
        <end position="76"/>
    </location>
</feature>
<evidence type="ECO:0000313" key="5">
    <source>
        <dbReference type="Proteomes" id="UP000799537"/>
    </source>
</evidence>
<sequence>MPTPSCDQCHRKRLQCAGGRPTCVHCANTGQVCTYSTGKPVGKPKGHRKAKRNESAEFEVKDLTGDSGVRHQRDSTSDSSPSFSDVNETGSMSHMGMGRSPIVGLTSSPSAAGSIPADTPFSSFTAPGYSHAALIPNALSQDVNMVPTDYTSALTTMPVPVNSVLSPDLTQHEWQSMLQQSSAAVSMQIGTQLLPSYYSSALTGPQTSLHESFTYNGNTAFANGHYTPSGFAMPPEQSGSSSGDTDSHVLSRVIELLFRCQSHDPGSFDTTLDLIHNCIEDARISFYRCSAPSERYSMMFVMFLQQSISGCQKLLQLAMNIDERPHSRLPRQTVSRDTDQAASETSRMETQTLEASVRVSVAQAELARLRQLTEDFKASVVQRSCNAGDHAYLWSLLEAPDESLTALQQRVPCLRF</sequence>
<dbReference type="Proteomes" id="UP000799537">
    <property type="component" value="Unassembled WGS sequence"/>
</dbReference>